<keyword evidence="6 7" id="KW-0472">Membrane</keyword>
<feature type="transmembrane region" description="Helical" evidence="7">
    <location>
        <begin position="175"/>
        <end position="192"/>
    </location>
</feature>
<keyword evidence="4 7" id="KW-0812">Transmembrane</keyword>
<dbReference type="InterPro" id="IPR001640">
    <property type="entry name" value="Lgt"/>
</dbReference>
<reference evidence="8 9" key="1">
    <citation type="journal article" date="2011" name="J. Bacteriol.">
        <title>Genome sequence of Chthoniobacter flavus Ellin428, an aerobic heterotrophic soil bacterium.</title>
        <authorList>
            <person name="Kant R."/>
            <person name="van Passel M.W."/>
            <person name="Palva A."/>
            <person name="Lucas S."/>
            <person name="Lapidus A."/>
            <person name="Glavina Del Rio T."/>
            <person name="Dalin E."/>
            <person name="Tice H."/>
            <person name="Bruce D."/>
            <person name="Goodwin L."/>
            <person name="Pitluck S."/>
            <person name="Larimer F.W."/>
            <person name="Land M.L."/>
            <person name="Hauser L."/>
            <person name="Sangwan P."/>
            <person name="de Vos W.M."/>
            <person name="Janssen P.H."/>
            <person name="Smidt H."/>
        </authorList>
    </citation>
    <scope>NUCLEOTIDE SEQUENCE [LARGE SCALE GENOMIC DNA]</scope>
    <source>
        <strain evidence="8 9">Ellin428</strain>
    </source>
</reference>
<dbReference type="eggNOG" id="COG0682">
    <property type="taxonomic scope" value="Bacteria"/>
</dbReference>
<dbReference type="PANTHER" id="PTHR30589:SF0">
    <property type="entry name" value="PHOSPHATIDYLGLYCEROL--PROLIPOPROTEIN DIACYLGLYCERYL TRANSFERASE"/>
    <property type="match status" value="1"/>
</dbReference>
<evidence type="ECO:0000256" key="1">
    <source>
        <dbReference type="ARBA" id="ARBA00007150"/>
    </source>
</evidence>
<feature type="transmembrane region" description="Helical" evidence="7">
    <location>
        <begin position="204"/>
        <end position="221"/>
    </location>
</feature>
<feature type="transmembrane region" description="Helical" evidence="7">
    <location>
        <begin position="141"/>
        <end position="163"/>
    </location>
</feature>
<keyword evidence="2" id="KW-1003">Cell membrane</keyword>
<dbReference type="AlphaFoldDB" id="B4D041"/>
<keyword evidence="8" id="KW-0449">Lipoprotein</keyword>
<sequence length="237" mass="26598">MRSTAYGWLMLAGILISVLWWSRLAKRDERLLIIYFVALFSAFLGAKVVYFAAEGWMFWDDPQRWIIWATGKTILGALLGGYVGVEVTKKILGYTQVTGDWFALIAPFGIALGRVGCLIHGCCVGRKCYPAWYTIRDSHGIARWPSVPVEIGFNVAAILVFIGLRRWRLFPGQHFHLYLIGYGLFRFFHEFLRATPRLAGNYSGYQIAALAVAALGIVGFVRRRNAPNVTQDVSAVS</sequence>
<dbReference type="Pfam" id="PF01790">
    <property type="entry name" value="LGT"/>
    <property type="match status" value="1"/>
</dbReference>
<dbReference type="RefSeq" id="WP_006979604.1">
    <property type="nucleotide sequence ID" value="NZ_ABVL01000005.1"/>
</dbReference>
<organism evidence="8 9">
    <name type="scientific">Chthoniobacter flavus Ellin428</name>
    <dbReference type="NCBI Taxonomy" id="497964"/>
    <lineage>
        <taxon>Bacteria</taxon>
        <taxon>Pseudomonadati</taxon>
        <taxon>Verrucomicrobiota</taxon>
        <taxon>Spartobacteria</taxon>
        <taxon>Chthoniobacterales</taxon>
        <taxon>Chthoniobacteraceae</taxon>
        <taxon>Chthoniobacter</taxon>
    </lineage>
</organism>
<evidence type="ECO:0000256" key="6">
    <source>
        <dbReference type="ARBA" id="ARBA00023136"/>
    </source>
</evidence>
<dbReference type="InParanoid" id="B4D041"/>
<gene>
    <name evidence="8" type="ORF">CfE428DRAFT_2279</name>
</gene>
<dbReference type="EMBL" id="ABVL01000005">
    <property type="protein sequence ID" value="EDY20355.1"/>
    <property type="molecule type" value="Genomic_DNA"/>
</dbReference>
<feature type="transmembrane region" description="Helical" evidence="7">
    <location>
        <begin position="32"/>
        <end position="53"/>
    </location>
</feature>
<dbReference type="GO" id="GO:0005886">
    <property type="term" value="C:plasma membrane"/>
    <property type="evidence" value="ECO:0007669"/>
    <property type="project" value="InterPro"/>
</dbReference>
<dbReference type="STRING" id="497964.CfE428DRAFT_2279"/>
<dbReference type="GO" id="GO:0008961">
    <property type="term" value="F:phosphatidylglycerol-prolipoprotein diacylglyceryl transferase activity"/>
    <property type="evidence" value="ECO:0007669"/>
    <property type="project" value="InterPro"/>
</dbReference>
<evidence type="ECO:0000256" key="3">
    <source>
        <dbReference type="ARBA" id="ARBA00022679"/>
    </source>
</evidence>
<name>B4D041_9BACT</name>
<dbReference type="PANTHER" id="PTHR30589">
    <property type="entry name" value="PROLIPOPROTEIN DIACYLGLYCERYL TRANSFERASE"/>
    <property type="match status" value="1"/>
</dbReference>
<keyword evidence="9" id="KW-1185">Reference proteome</keyword>
<evidence type="ECO:0000313" key="8">
    <source>
        <dbReference type="EMBL" id="EDY20355.1"/>
    </source>
</evidence>
<comment type="caution">
    <text evidence="8">The sequence shown here is derived from an EMBL/GenBank/DDBJ whole genome shotgun (WGS) entry which is preliminary data.</text>
</comment>
<protein>
    <submittedName>
        <fullName evidence="8">Prolipoprotein diacylglyceryl transferase</fullName>
    </submittedName>
</protein>
<evidence type="ECO:0000256" key="7">
    <source>
        <dbReference type="SAM" id="Phobius"/>
    </source>
</evidence>
<keyword evidence="5 7" id="KW-1133">Transmembrane helix</keyword>
<comment type="similarity">
    <text evidence="1">Belongs to the Lgt family.</text>
</comment>
<proteinExistence type="inferred from homology"/>
<dbReference type="GO" id="GO:0042158">
    <property type="term" value="P:lipoprotein biosynthetic process"/>
    <property type="evidence" value="ECO:0007669"/>
    <property type="project" value="InterPro"/>
</dbReference>
<evidence type="ECO:0000256" key="2">
    <source>
        <dbReference type="ARBA" id="ARBA00022475"/>
    </source>
</evidence>
<dbReference type="Proteomes" id="UP000005824">
    <property type="component" value="Unassembled WGS sequence"/>
</dbReference>
<accession>B4D041</accession>
<evidence type="ECO:0000256" key="5">
    <source>
        <dbReference type="ARBA" id="ARBA00022989"/>
    </source>
</evidence>
<keyword evidence="3 8" id="KW-0808">Transferase</keyword>
<feature type="transmembrane region" description="Helical" evidence="7">
    <location>
        <begin position="65"/>
        <end position="85"/>
    </location>
</feature>
<feature type="transmembrane region" description="Helical" evidence="7">
    <location>
        <begin position="6"/>
        <end position="25"/>
    </location>
</feature>
<evidence type="ECO:0000313" key="9">
    <source>
        <dbReference type="Proteomes" id="UP000005824"/>
    </source>
</evidence>
<evidence type="ECO:0000256" key="4">
    <source>
        <dbReference type="ARBA" id="ARBA00022692"/>
    </source>
</evidence>
<feature type="transmembrane region" description="Helical" evidence="7">
    <location>
        <begin position="97"/>
        <end position="121"/>
    </location>
</feature>